<keyword evidence="1" id="KW-1133">Transmembrane helix</keyword>
<dbReference type="EMBL" id="VULN01000009">
    <property type="protein sequence ID" value="MSS82335.1"/>
    <property type="molecule type" value="Genomic_DNA"/>
</dbReference>
<feature type="transmembrane region" description="Helical" evidence="1">
    <location>
        <begin position="12"/>
        <end position="29"/>
    </location>
</feature>
<name>A0A6N7VZ48_ACIFE</name>
<dbReference type="Proteomes" id="UP000441455">
    <property type="component" value="Unassembled WGS sequence"/>
</dbReference>
<proteinExistence type="predicted"/>
<keyword evidence="1" id="KW-0472">Membrane</keyword>
<organism evidence="2 3">
    <name type="scientific">Acidaminococcus fermentans</name>
    <dbReference type="NCBI Taxonomy" id="905"/>
    <lineage>
        <taxon>Bacteria</taxon>
        <taxon>Bacillati</taxon>
        <taxon>Bacillota</taxon>
        <taxon>Negativicutes</taxon>
        <taxon>Acidaminococcales</taxon>
        <taxon>Acidaminococcaceae</taxon>
        <taxon>Acidaminococcus</taxon>
    </lineage>
</organism>
<protein>
    <submittedName>
        <fullName evidence="2">Uncharacterized protein</fullName>
    </submittedName>
</protein>
<evidence type="ECO:0000256" key="1">
    <source>
        <dbReference type="SAM" id="Phobius"/>
    </source>
</evidence>
<keyword evidence="1" id="KW-0812">Transmembrane</keyword>
<dbReference type="RefSeq" id="WP_154488203.1">
    <property type="nucleotide sequence ID" value="NZ_VULN01000009.1"/>
</dbReference>
<reference evidence="2 3" key="1">
    <citation type="submission" date="2019-08" db="EMBL/GenBank/DDBJ databases">
        <title>In-depth cultivation of the pig gut microbiome towards novel bacterial diversity and tailored functional studies.</title>
        <authorList>
            <person name="Wylensek D."/>
            <person name="Hitch T.C.A."/>
            <person name="Clavel T."/>
        </authorList>
    </citation>
    <scope>NUCLEOTIDE SEQUENCE [LARGE SCALE GENOMIC DNA]</scope>
    <source>
        <strain evidence="2 3">WCA-389-WT-5B</strain>
    </source>
</reference>
<gene>
    <name evidence="2" type="ORF">FX155_06985</name>
</gene>
<evidence type="ECO:0000313" key="3">
    <source>
        <dbReference type="Proteomes" id="UP000441455"/>
    </source>
</evidence>
<comment type="caution">
    <text evidence="2">The sequence shown here is derived from an EMBL/GenBank/DDBJ whole genome shotgun (WGS) entry which is preliminary data.</text>
</comment>
<feature type="transmembrane region" description="Helical" evidence="1">
    <location>
        <begin position="41"/>
        <end position="61"/>
    </location>
</feature>
<evidence type="ECO:0000313" key="2">
    <source>
        <dbReference type="EMBL" id="MSS82335.1"/>
    </source>
</evidence>
<accession>A0A6N7VZ48</accession>
<sequence length="62" mass="7021">MKRAALKRFVEYGILLPMVLIYILIRQAIGGFMNWPAAAKGFFLGFTVAMISLLVFVDWVLV</sequence>
<dbReference type="AlphaFoldDB" id="A0A6N7VZ48"/>